<sequence>MKNLAMKCTGCDVCVKECSFLQYYGNPGKIAADFYAGRANELISFECSLCGLCSSLCPKHIDPYKVFFQMRNAVWTQTKEIMPEHKAILAYEKKGLSKRYSLYKLPDACTTVFFPGCTFTGTRTKRTEQIYSWLKNKIPCIGIVLDCCAKPSHDLGRDDFFNTNFLALERFLYDNGVKTVITACPNCYTVFSTYSKKLKTKSIYEILAKQERTATNKLIGCVTVHDPCVTRFETDMHNYVRKLLTDNGLEIKEMKHCREKTVCCGEGGSVLFVAPDFASNWGNTRKKEAADKRIITYCAGCCSLLGKTVQTDHVLDLLFEPEKTMQGSVKPSSAPFTYFHRLNLKRKLKKQTKHDVMEKVYFPIEHQRMTKIFKVLIMVILAAGVAGIKMTGAEEIFNQEAIQTYINGFGSLAPLVYMIIVAFSPVFFLPGTPFIIAGGLIFGPFQGVVYGITGATSGACLAFLVSRYVASEWIESKLTNPSWLKLKRQTEKHGWKIVAITRLVPLVPFNLLSYALGLTRIKFTTYFITSFICMLPGCIGYILLSGSVLEVLQGKLSIKFFAGLGIIILLSLIPVFFKKIKPEDL</sequence>
<dbReference type="Pfam" id="PF09335">
    <property type="entry name" value="VTT_dom"/>
    <property type="match status" value="1"/>
</dbReference>
<feature type="transmembrane region" description="Helical" evidence="9">
    <location>
        <begin position="404"/>
        <end position="428"/>
    </location>
</feature>
<evidence type="ECO:0000313" key="12">
    <source>
        <dbReference type="EMBL" id="CCK82236.1"/>
    </source>
</evidence>
<evidence type="ECO:0000256" key="3">
    <source>
        <dbReference type="ARBA" id="ARBA00022692"/>
    </source>
</evidence>
<feature type="transmembrane region" description="Helical" evidence="9">
    <location>
        <begin position="372"/>
        <end position="392"/>
    </location>
</feature>
<dbReference type="AlphaFoldDB" id="K0NKX9"/>
<feature type="domain" description="VTT" evidence="11">
    <location>
        <begin position="429"/>
        <end position="544"/>
    </location>
</feature>
<feature type="transmembrane region" description="Helical" evidence="9">
    <location>
        <begin position="556"/>
        <end position="577"/>
    </location>
</feature>
<evidence type="ECO:0000256" key="9">
    <source>
        <dbReference type="SAM" id="Phobius"/>
    </source>
</evidence>
<evidence type="ECO:0000256" key="5">
    <source>
        <dbReference type="ARBA" id="ARBA00022989"/>
    </source>
</evidence>
<keyword evidence="6" id="KW-0408">Iron</keyword>
<keyword evidence="13" id="KW-1185">Reference proteome</keyword>
<dbReference type="EMBL" id="FO203503">
    <property type="protein sequence ID" value="CCK82236.1"/>
    <property type="molecule type" value="Genomic_DNA"/>
</dbReference>
<keyword evidence="7" id="KW-0411">Iron-sulfur</keyword>
<protein>
    <submittedName>
        <fullName evidence="12">Conserved uncharacterized membrane protein</fullName>
    </submittedName>
</protein>
<name>K0NKX9_DESTT</name>
<keyword evidence="2" id="KW-1003">Cell membrane</keyword>
<dbReference type="InterPro" id="IPR004017">
    <property type="entry name" value="Cys_rich_dom"/>
</dbReference>
<evidence type="ECO:0000256" key="7">
    <source>
        <dbReference type="ARBA" id="ARBA00023014"/>
    </source>
</evidence>
<dbReference type="Proteomes" id="UP000007347">
    <property type="component" value="Chromosome"/>
</dbReference>
<dbReference type="GO" id="GO:0016491">
    <property type="term" value="F:oxidoreductase activity"/>
    <property type="evidence" value="ECO:0007669"/>
    <property type="project" value="UniProtKB-ARBA"/>
</dbReference>
<feature type="transmembrane region" description="Helical" evidence="9">
    <location>
        <begin position="523"/>
        <end position="544"/>
    </location>
</feature>
<evidence type="ECO:0000256" key="1">
    <source>
        <dbReference type="ARBA" id="ARBA00004651"/>
    </source>
</evidence>
<feature type="domain" description="Cysteine-rich" evidence="10">
    <location>
        <begin position="112"/>
        <end position="191"/>
    </location>
</feature>
<dbReference type="HOGENOM" id="CLU_018812_0_0_7"/>
<keyword evidence="5 9" id="KW-1133">Transmembrane helix</keyword>
<dbReference type="InterPro" id="IPR032816">
    <property type="entry name" value="VTT_dom"/>
</dbReference>
<dbReference type="KEGG" id="dto:TOL2_C40800"/>
<dbReference type="STRING" id="651182.TOL2_C40800"/>
<dbReference type="Pfam" id="PF13534">
    <property type="entry name" value="Fer4_17"/>
    <property type="match status" value="1"/>
</dbReference>
<dbReference type="Pfam" id="PF02754">
    <property type="entry name" value="CCG"/>
    <property type="match status" value="2"/>
</dbReference>
<evidence type="ECO:0000256" key="4">
    <source>
        <dbReference type="ARBA" id="ARBA00022723"/>
    </source>
</evidence>
<organism evidence="12 13">
    <name type="scientific">Desulfobacula toluolica (strain DSM 7467 / Tol2)</name>
    <dbReference type="NCBI Taxonomy" id="651182"/>
    <lineage>
        <taxon>Bacteria</taxon>
        <taxon>Pseudomonadati</taxon>
        <taxon>Thermodesulfobacteriota</taxon>
        <taxon>Desulfobacteria</taxon>
        <taxon>Desulfobacterales</taxon>
        <taxon>Desulfobacteraceae</taxon>
        <taxon>Desulfobacula</taxon>
    </lineage>
</organism>
<evidence type="ECO:0000256" key="2">
    <source>
        <dbReference type="ARBA" id="ARBA00022475"/>
    </source>
</evidence>
<dbReference type="GO" id="GO:0005886">
    <property type="term" value="C:plasma membrane"/>
    <property type="evidence" value="ECO:0007669"/>
    <property type="project" value="UniProtKB-SubCell"/>
</dbReference>
<dbReference type="GO" id="GO:0051536">
    <property type="term" value="F:iron-sulfur cluster binding"/>
    <property type="evidence" value="ECO:0007669"/>
    <property type="project" value="UniProtKB-KW"/>
</dbReference>
<keyword evidence="4" id="KW-0479">Metal-binding</keyword>
<dbReference type="SUPFAM" id="SSF46548">
    <property type="entry name" value="alpha-helical ferredoxin"/>
    <property type="match status" value="1"/>
</dbReference>
<reference evidence="12 13" key="1">
    <citation type="journal article" date="2013" name="Environ. Microbiol.">
        <title>Complete genome, catabolic sub-proteomes and key-metabolites of Desulfobacula toluolica Tol2, a marine, aromatic compound-degrading, sulfate-reducing bacterium.</title>
        <authorList>
            <person name="Wohlbrand L."/>
            <person name="Jacob J.H."/>
            <person name="Kube M."/>
            <person name="Mussmann M."/>
            <person name="Jarling R."/>
            <person name="Beck A."/>
            <person name="Amann R."/>
            <person name="Wilkes H."/>
            <person name="Reinhardt R."/>
            <person name="Rabus R."/>
        </authorList>
    </citation>
    <scope>NUCLEOTIDE SEQUENCE [LARGE SCALE GENOMIC DNA]</scope>
    <source>
        <strain evidence="13">DSM 7467 / Tol2</strain>
    </source>
</reference>
<feature type="domain" description="Cysteine-rich" evidence="10">
    <location>
        <begin position="222"/>
        <end position="303"/>
    </location>
</feature>
<dbReference type="GO" id="GO:0046872">
    <property type="term" value="F:metal ion binding"/>
    <property type="evidence" value="ECO:0007669"/>
    <property type="project" value="UniProtKB-KW"/>
</dbReference>
<dbReference type="PANTHER" id="PTHR12677:SF59">
    <property type="entry name" value="GOLGI APPARATUS MEMBRANE PROTEIN TVP38-RELATED"/>
    <property type="match status" value="1"/>
</dbReference>
<evidence type="ECO:0000259" key="10">
    <source>
        <dbReference type="Pfam" id="PF02754"/>
    </source>
</evidence>
<accession>K0NKX9</accession>
<proteinExistence type="predicted"/>
<dbReference type="InterPro" id="IPR015414">
    <property type="entry name" value="TMEM64"/>
</dbReference>
<keyword evidence="3 9" id="KW-0812">Transmembrane</keyword>
<dbReference type="PROSITE" id="PS00198">
    <property type="entry name" value="4FE4S_FER_1"/>
    <property type="match status" value="1"/>
</dbReference>
<keyword evidence="8 9" id="KW-0472">Membrane</keyword>
<feature type="transmembrane region" description="Helical" evidence="9">
    <location>
        <begin position="448"/>
        <end position="470"/>
    </location>
</feature>
<evidence type="ECO:0000313" key="13">
    <source>
        <dbReference type="Proteomes" id="UP000007347"/>
    </source>
</evidence>
<dbReference type="PANTHER" id="PTHR12677">
    <property type="entry name" value="GOLGI APPARATUS MEMBRANE PROTEIN TVP38-RELATED"/>
    <property type="match status" value="1"/>
</dbReference>
<evidence type="ECO:0000256" key="6">
    <source>
        <dbReference type="ARBA" id="ARBA00023004"/>
    </source>
</evidence>
<gene>
    <name evidence="12" type="ordered locus">TOL2_C40800</name>
</gene>
<evidence type="ECO:0000256" key="8">
    <source>
        <dbReference type="ARBA" id="ARBA00023136"/>
    </source>
</evidence>
<comment type="subcellular location">
    <subcellularLocation>
        <location evidence="1">Cell membrane</location>
        <topology evidence="1">Multi-pass membrane protein</topology>
    </subcellularLocation>
</comment>
<dbReference type="InterPro" id="IPR017900">
    <property type="entry name" value="4Fe4S_Fe_S_CS"/>
</dbReference>
<evidence type="ECO:0000259" key="11">
    <source>
        <dbReference type="Pfam" id="PF09335"/>
    </source>
</evidence>